<evidence type="ECO:0000259" key="3">
    <source>
        <dbReference type="Pfam" id="PF07001"/>
    </source>
</evidence>
<feature type="domain" description="BAT2 N-terminal" evidence="3">
    <location>
        <begin position="56"/>
        <end position="168"/>
    </location>
</feature>
<feature type="region of interest" description="Disordered" evidence="2">
    <location>
        <begin position="1380"/>
        <end position="1482"/>
    </location>
</feature>
<dbReference type="EMBL" id="JACMSC010000019">
    <property type="protein sequence ID" value="KAG6474725.1"/>
    <property type="molecule type" value="Genomic_DNA"/>
</dbReference>
<feature type="compositionally biased region" description="Polar residues" evidence="2">
    <location>
        <begin position="1526"/>
        <end position="1540"/>
    </location>
</feature>
<feature type="compositionally biased region" description="Basic residues" evidence="2">
    <location>
        <begin position="1011"/>
        <end position="1021"/>
    </location>
</feature>
<sequence length="1582" mass="172886">MSGGNNLQLCSLYRMVEKACFPLFQCSLESYRSGCKGRDPRLLGAYLYMDHGWASARKSGMTILGKVPKPINLPSQRSENNGLDPNVEIVPKGTLTWGSRPCSATSNVWGSSTLLSPKTDGGTGSPCHNSGRPSSGGSGTRPSTAGSDRSQDSNAWGSNSRPSTASGLLPSNQAPVLASRPRSAETRPIIAARPRSAETRPGSSQLSRFAENVADPAVAWGSPKTADKLGIASAINHEFSLTSGDFPTLGSEKRIDGQQGHTLQEHSDASSGILRSNENLKSSSGDICKDQEDVSVPRTERNLSSGGAVSHNPELNNNLQQAQPHNSLNMTPSQFDSWHGSAMHSPDKIWYRGGALVGPYRPAGPPGSFPVDPFLCYPRPFPPNSEAALRPSAGPVQYHPTTGEVYRPQVLPNPYMFSSHPVIPTMPGPYHTPVPYDGYYGYQQASFCSSGEQHMPSGVAIQPSVYKQSPNSSGNITSDEFPNSLGGDVTQKVEVQVPSDRAHAPFPGPYKVLLKPQGDLAYKVTQAKTHSGSSSPTSTQSHVESKPEASISKESEQSAGSRKNEIANDMNLVSDHRASLKVAGDGMCQLSNPIISNLEVNSNRTSEGILKRGPNISIQPVYDWKPNSVTRKNVALIEKIEGLNNKVRSAENHSIVGGLSSKQERLKQPKVANARTGHFTKARGIAIPSSFEGYSLDTHTIDSTVVSGQSDSMDFIPIESGSCVSKGAPSAIGRGDYSSNSRLDNQTDGELTRESSEKGAFVVPMEKIVTEDAYSDSLDHKDQRAKMKELAAQRAKQLQKQEEERTREQKAKALAKLEELNKRSAALSMKPKSNEVSSLSHNPQQQEDPGADIASNVTLSAVDMPLQANEYNKVGPVVSLPCDYVSQTPETVAQDSRSGSIPTLSMEHHTNTTEVVAHEGSQFNASSGSKHRPVGNRRRQKVPQEKNPGEKSAMRENTGSKFLDEIAHESKSDEMHFISEKNQNSQKLVEVNAPASSVDILPHNGDPSLQQKKKNHRNVKNRNKDDTLFGSSTSTHSNEKIEEYPSESSRLNPAPPVLETSSVPALISSDHGSGQECGDGIVHSRQGSSKVVDEGQGRMNNHRKPQPSRKMARNHQAIKPTDKVHGSETVIWAPVRPANKIEQLEEIKQNSIIGNFSDSSLQIGNDISGTKTKRAEIERYVPKPVAKEHLQQYTQKSTTHLSQLTSDEMPEKPYLDSKFGPGKFDGSSEFGADTKKTEDNKPGRRGRVQASWRQRNSADTVLPSQASNENVQPSDATETFDKPSNQHLPLPEQVRSDGWEGGDSLVQKNSDVAPIQTKDQGIRSMQKHQQAHRVTGSNYGTDDHNSKNNTNEKNGVNPLNLDTSENDVKIFINDNGKNVVGDHVRSHSHWKPKSQIQQGRGTGGQRNFYHDARPEKFGYPGAGSNHPSNETSNTLNRKDQSRNSASSVEQMHSRRPVVDMSPQRENQVSPPHQYGQRNGRVNRGQEATYRGRDFMHTSGKSNAQRIEDQHKNTPHFEYQPVDSHSKPSNAYRQPNSSIDQEAQGHHASRQKYKERYHTQTRNPGRFIRSATSHVDDSHNGEE</sequence>
<feature type="region of interest" description="Disordered" evidence="2">
    <location>
        <begin position="727"/>
        <end position="764"/>
    </location>
</feature>
<protein>
    <recommendedName>
        <fullName evidence="3">BAT2 N-terminal domain-containing protein</fullName>
    </recommendedName>
</protein>
<feature type="compositionally biased region" description="Polar residues" evidence="2">
    <location>
        <begin position="302"/>
        <end position="312"/>
    </location>
</feature>
<keyword evidence="1" id="KW-0597">Phosphoprotein</keyword>
<feature type="compositionally biased region" description="Low complexity" evidence="2">
    <location>
        <begin position="529"/>
        <end position="542"/>
    </location>
</feature>
<dbReference type="GO" id="GO:0040029">
    <property type="term" value="P:epigenetic regulation of gene expression"/>
    <property type="evidence" value="ECO:0007669"/>
    <property type="project" value="TreeGrafter"/>
</dbReference>
<name>A0A8J5ETF2_ZINOF</name>
<dbReference type="Pfam" id="PF07001">
    <property type="entry name" value="BAT2_N"/>
    <property type="match status" value="1"/>
</dbReference>
<dbReference type="Proteomes" id="UP000734854">
    <property type="component" value="Unassembled WGS sequence"/>
</dbReference>
<feature type="compositionally biased region" description="Basic residues" evidence="2">
    <location>
        <begin position="929"/>
        <end position="941"/>
    </location>
</feature>
<feature type="region of interest" description="Disordered" evidence="2">
    <location>
        <begin position="1318"/>
        <end position="1362"/>
    </location>
</feature>
<dbReference type="PANTHER" id="PTHR34805:SF1">
    <property type="entry name" value="PROTEIN MODIFIER OF SNC1 1"/>
    <property type="match status" value="1"/>
</dbReference>
<feature type="region of interest" description="Disordered" evidence="2">
    <location>
        <begin position="1182"/>
        <end position="1306"/>
    </location>
</feature>
<feature type="region of interest" description="Disordered" evidence="2">
    <location>
        <begin position="250"/>
        <end position="312"/>
    </location>
</feature>
<evidence type="ECO:0000256" key="2">
    <source>
        <dbReference type="SAM" id="MobiDB-lite"/>
    </source>
</evidence>
<dbReference type="InterPro" id="IPR009738">
    <property type="entry name" value="BAT2_N"/>
</dbReference>
<feature type="compositionally biased region" description="Basic and acidic residues" evidence="2">
    <location>
        <begin position="1573"/>
        <end position="1582"/>
    </location>
</feature>
<proteinExistence type="predicted"/>
<feature type="compositionally biased region" description="Basic and acidic residues" evidence="2">
    <location>
        <begin position="1232"/>
        <end position="1242"/>
    </location>
</feature>
<comment type="caution">
    <text evidence="4">The sequence shown here is derived from an EMBL/GenBank/DDBJ whole genome shotgun (WGS) entry which is preliminary data.</text>
</comment>
<feature type="compositionally biased region" description="Polar residues" evidence="2">
    <location>
        <begin position="1191"/>
        <end position="1206"/>
    </location>
</feature>
<feature type="compositionally biased region" description="Basic and acidic residues" evidence="2">
    <location>
        <begin position="942"/>
        <end position="954"/>
    </location>
</feature>
<feature type="region of interest" description="Disordered" evidence="2">
    <location>
        <begin position="525"/>
        <end position="568"/>
    </location>
</feature>
<gene>
    <name evidence="4" type="ORF">ZIOFF_068664</name>
</gene>
<evidence type="ECO:0000313" key="4">
    <source>
        <dbReference type="EMBL" id="KAG6474725.1"/>
    </source>
</evidence>
<evidence type="ECO:0000256" key="1">
    <source>
        <dbReference type="ARBA" id="ARBA00022553"/>
    </source>
</evidence>
<evidence type="ECO:0000313" key="5">
    <source>
        <dbReference type="Proteomes" id="UP000734854"/>
    </source>
</evidence>
<reference evidence="4 5" key="1">
    <citation type="submission" date="2020-08" db="EMBL/GenBank/DDBJ databases">
        <title>Plant Genome Project.</title>
        <authorList>
            <person name="Zhang R.-G."/>
        </authorList>
    </citation>
    <scope>NUCLEOTIDE SEQUENCE [LARGE SCALE GENOMIC DNA]</scope>
    <source>
        <tissue evidence="4">Rhizome</tissue>
    </source>
</reference>
<feature type="compositionally biased region" description="Polar residues" evidence="2">
    <location>
        <begin position="1425"/>
        <end position="1435"/>
    </location>
</feature>
<feature type="region of interest" description="Disordered" evidence="2">
    <location>
        <begin position="108"/>
        <end position="207"/>
    </location>
</feature>
<feature type="region of interest" description="Disordered" evidence="2">
    <location>
        <begin position="464"/>
        <end position="486"/>
    </location>
</feature>
<feature type="region of interest" description="Disordered" evidence="2">
    <location>
        <begin position="920"/>
        <end position="961"/>
    </location>
</feature>
<feature type="region of interest" description="Disordered" evidence="2">
    <location>
        <begin position="997"/>
        <end position="1121"/>
    </location>
</feature>
<accession>A0A8J5ETF2</accession>
<organism evidence="4 5">
    <name type="scientific">Zingiber officinale</name>
    <name type="common">Ginger</name>
    <name type="synonym">Amomum zingiber</name>
    <dbReference type="NCBI Taxonomy" id="94328"/>
    <lineage>
        <taxon>Eukaryota</taxon>
        <taxon>Viridiplantae</taxon>
        <taxon>Streptophyta</taxon>
        <taxon>Embryophyta</taxon>
        <taxon>Tracheophyta</taxon>
        <taxon>Spermatophyta</taxon>
        <taxon>Magnoliopsida</taxon>
        <taxon>Liliopsida</taxon>
        <taxon>Zingiberales</taxon>
        <taxon>Zingiberaceae</taxon>
        <taxon>Zingiber</taxon>
    </lineage>
</organism>
<dbReference type="InterPro" id="IPR038808">
    <property type="entry name" value="MOS1-like"/>
</dbReference>
<feature type="compositionally biased region" description="Polar residues" evidence="2">
    <location>
        <begin position="834"/>
        <end position="847"/>
    </location>
</feature>
<dbReference type="PANTHER" id="PTHR34805">
    <property type="entry name" value="PROTEIN MODIFIER OF SNC1 1"/>
    <property type="match status" value="1"/>
</dbReference>
<feature type="compositionally biased region" description="Polar residues" evidence="2">
    <location>
        <begin position="465"/>
        <end position="481"/>
    </location>
</feature>
<feature type="compositionally biased region" description="Polar residues" evidence="2">
    <location>
        <begin position="152"/>
        <end position="174"/>
    </location>
</feature>
<feature type="compositionally biased region" description="Polar residues" evidence="2">
    <location>
        <begin position="1251"/>
        <end position="1287"/>
    </location>
</feature>
<feature type="region of interest" description="Disordered" evidence="2">
    <location>
        <begin position="824"/>
        <end position="851"/>
    </location>
</feature>
<keyword evidence="5" id="KW-1185">Reference proteome</keyword>
<feature type="compositionally biased region" description="Basic and acidic residues" evidence="2">
    <location>
        <begin position="543"/>
        <end position="566"/>
    </location>
</feature>
<feature type="region of interest" description="Disordered" evidence="2">
    <location>
        <begin position="1515"/>
        <end position="1582"/>
    </location>
</feature>
<feature type="compositionally biased region" description="Polar residues" evidence="2">
    <location>
        <begin position="737"/>
        <end position="749"/>
    </location>
</feature>
<feature type="compositionally biased region" description="Polar residues" evidence="2">
    <location>
        <begin position="269"/>
        <end position="285"/>
    </location>
</feature>
<feature type="compositionally biased region" description="Basic residues" evidence="2">
    <location>
        <begin position="1100"/>
        <end position="1113"/>
    </location>
</feature>